<proteinExistence type="predicted"/>
<protein>
    <submittedName>
        <fullName evidence="2">Protein phosphatase 2C-like protein</fullName>
    </submittedName>
</protein>
<dbReference type="InterPro" id="IPR001932">
    <property type="entry name" value="PPM-type_phosphatase-like_dom"/>
</dbReference>
<evidence type="ECO:0000259" key="1">
    <source>
        <dbReference type="Pfam" id="PF13672"/>
    </source>
</evidence>
<comment type="caution">
    <text evidence="2">The sequence shown here is derived from an EMBL/GenBank/DDBJ whole genome shotgun (WGS) entry which is preliminary data.</text>
</comment>
<dbReference type="Proteomes" id="UP000256304">
    <property type="component" value="Unassembled WGS sequence"/>
</dbReference>
<feature type="domain" description="PPM-type phosphatase" evidence="1">
    <location>
        <begin position="16"/>
        <end position="222"/>
    </location>
</feature>
<dbReference type="InterPro" id="IPR036457">
    <property type="entry name" value="PPM-type-like_dom_sf"/>
</dbReference>
<reference evidence="2 3" key="1">
    <citation type="submission" date="2018-08" db="EMBL/GenBank/DDBJ databases">
        <title>Genomic Encyclopedia of Type Strains, Phase III (KMG-III): the genomes of soil and plant-associated and newly described type strains.</title>
        <authorList>
            <person name="Whitman W."/>
        </authorList>
    </citation>
    <scope>NUCLEOTIDE SEQUENCE [LARGE SCALE GENOMIC DNA]</scope>
    <source>
        <strain evidence="2 3">CGMCC 1.10966</strain>
    </source>
</reference>
<name>A0A3D9QVI2_9BACL</name>
<dbReference type="EMBL" id="QTTN01000037">
    <property type="protein sequence ID" value="REE68691.1"/>
    <property type="molecule type" value="Genomic_DNA"/>
</dbReference>
<sequence>MQIKSITQRGVSAWNEDALITNEPLDIYGVIDGATSLVPYSGPGGESGGYLASQIISRICSEAPEEDLKKGLLALLEHSNDALRLAMAEAGIQTERREAVWSASAVLVRVAPKWIEFAQAGDCMLAAYYTDGTIRIVTNDQLAHVDDRSKAVWTAGIAAGLTTRAELWEHTKSQIEAGRALANKDGGYSVINGDPAFADYAEYGRISRTNLQALLLFSDGLYIPKPPGEPDKDSAGEIASLVREMGLPRYIEWLTALEESDPDCTQFPRMKKSDDKTALWIDLS</sequence>
<evidence type="ECO:0000313" key="3">
    <source>
        <dbReference type="Proteomes" id="UP000256304"/>
    </source>
</evidence>
<dbReference type="SUPFAM" id="SSF81606">
    <property type="entry name" value="PP2C-like"/>
    <property type="match status" value="1"/>
</dbReference>
<dbReference type="AlphaFoldDB" id="A0A3D9QVI2"/>
<dbReference type="RefSeq" id="WP_116191589.1">
    <property type="nucleotide sequence ID" value="NZ_QTTN01000037.1"/>
</dbReference>
<dbReference type="Pfam" id="PF13672">
    <property type="entry name" value="PP2C_2"/>
    <property type="match status" value="1"/>
</dbReference>
<gene>
    <name evidence="2" type="ORF">A8990_13725</name>
</gene>
<evidence type="ECO:0000313" key="2">
    <source>
        <dbReference type="EMBL" id="REE68691.1"/>
    </source>
</evidence>
<organism evidence="2 3">
    <name type="scientific">Paenibacillus taihuensis</name>
    <dbReference type="NCBI Taxonomy" id="1156355"/>
    <lineage>
        <taxon>Bacteria</taxon>
        <taxon>Bacillati</taxon>
        <taxon>Bacillota</taxon>
        <taxon>Bacilli</taxon>
        <taxon>Bacillales</taxon>
        <taxon>Paenibacillaceae</taxon>
        <taxon>Paenibacillus</taxon>
    </lineage>
</organism>
<keyword evidence="3" id="KW-1185">Reference proteome</keyword>
<accession>A0A3D9QVI2</accession>
<dbReference type="Gene3D" id="3.60.40.10">
    <property type="entry name" value="PPM-type phosphatase domain"/>
    <property type="match status" value="1"/>
</dbReference>
<dbReference type="OrthoDB" id="1755431at2"/>